<dbReference type="GO" id="GO:0008250">
    <property type="term" value="C:oligosaccharyltransferase complex"/>
    <property type="evidence" value="ECO:0007669"/>
    <property type="project" value="UniProtKB-UniRule"/>
</dbReference>
<keyword evidence="1" id="KW-1133">Transmembrane helix</keyword>
<comment type="function">
    <text evidence="1">Subunit of STT3A-containing oligosaccharyl transferase (OST-A) complex that catalyzes the initial transfer of a defined glycan (Glc(3)Man(9)GlcNAc(2) in eukaryotes) from the lipid carrier dolichol-pyrophosphate to an asparagine residue within an Asn-X-Ser/Thr consensus motif in nascent polypeptide chains, the first step in protein N-glycosylation. N-glycosylation occurs cotranslationally and the complex associates with the Sec61 complex at the channel-forming translocon complex that mediates protein translocation across the endoplasmic reticulum (ER). Within the OST-A complex, acts as an adapter that anchors the OST-A complex to the Sec61 complex. May be involved in N-glycosylation of APP (amyloid-beta precursor protein). Can modulate gamma-secretase cleavage of APP by enhancing endoprotelysis of PSEN1.</text>
</comment>
<comment type="subcellular location">
    <subcellularLocation>
        <location evidence="1">Membrane</location>
        <topology evidence="1">Multi-pass membrane protein</topology>
    </subcellularLocation>
</comment>
<dbReference type="AlphaFoldDB" id="A0A9B0WL95"/>
<dbReference type="RefSeq" id="XP_006840045.1">
    <property type="nucleotide sequence ID" value="XM_006839982.1"/>
</dbReference>
<name>A0A9B0WL95_CHRAS</name>
<dbReference type="InterPro" id="IPR042416">
    <property type="entry name" value="OSTC"/>
</dbReference>
<gene>
    <name evidence="3" type="primary">LOC102835529</name>
</gene>
<comment type="similarity">
    <text evidence="1">Belongs to the OSTC family.</text>
</comment>
<feature type="transmembrane region" description="Helical" evidence="1">
    <location>
        <begin position="118"/>
        <end position="139"/>
    </location>
</feature>
<evidence type="ECO:0000313" key="3">
    <source>
        <dbReference type="RefSeq" id="XP_006840045.1"/>
    </source>
</evidence>
<accession>A0A9B0WL95</accession>
<comment type="subunit">
    <text evidence="1">Component of the oligosaccharyltransferase (OST) complex.</text>
</comment>
<sequence>MEPLYGVLFLVFKCSNLKLKESPLVRMPWAMTMGTLVVVSYFLISREINYDVIVKSPSVASMADEHGHQRSIAFLTYRVNEQYIMEGLASSFLFTMGGLDFISLNWSSALNIPNLSRFLILFIGFIYIQLKVFMARVFMRMKLLGYLMS</sequence>
<dbReference type="PANTHER" id="PTHR13160">
    <property type="entry name" value="OLIGOSACCHARYLTRANSFERASE COMPLEX SUBUNIT OSTC"/>
    <property type="match status" value="1"/>
</dbReference>
<evidence type="ECO:0000256" key="1">
    <source>
        <dbReference type="RuleBase" id="RU366060"/>
    </source>
</evidence>
<evidence type="ECO:0000313" key="2">
    <source>
        <dbReference type="Proteomes" id="UP000504623"/>
    </source>
</evidence>
<feature type="transmembrane region" description="Helical" evidence="1">
    <location>
        <begin position="27"/>
        <end position="44"/>
    </location>
</feature>
<dbReference type="Proteomes" id="UP000504623">
    <property type="component" value="Unplaced"/>
</dbReference>
<dbReference type="OrthoDB" id="10256333at2759"/>
<dbReference type="PANTHER" id="PTHR13160:SF4">
    <property type="entry name" value="OLIGOSACCHARYLTRANSFERASE COMPLEX SUBUNIT OSTC"/>
    <property type="match status" value="1"/>
</dbReference>
<dbReference type="GeneID" id="102835529"/>
<keyword evidence="2" id="KW-1185">Reference proteome</keyword>
<protein>
    <recommendedName>
        <fullName evidence="1">Oligosaccharyltransferase complex subunit</fullName>
    </recommendedName>
</protein>
<feature type="transmembrane region" description="Helical" evidence="1">
    <location>
        <begin position="87"/>
        <end position="106"/>
    </location>
</feature>
<keyword evidence="1" id="KW-0812">Transmembrane</keyword>
<proteinExistence type="inferred from homology"/>
<keyword evidence="1" id="KW-0472">Membrane</keyword>
<reference evidence="3" key="1">
    <citation type="submission" date="2025-08" db="UniProtKB">
        <authorList>
            <consortium name="RefSeq"/>
        </authorList>
    </citation>
    <scope>IDENTIFICATION</scope>
    <source>
        <tissue evidence="3">Spleen</tissue>
    </source>
</reference>
<organism evidence="2 3">
    <name type="scientific">Chrysochloris asiatica</name>
    <name type="common">Cape golden mole</name>
    <dbReference type="NCBI Taxonomy" id="185453"/>
    <lineage>
        <taxon>Eukaryota</taxon>
        <taxon>Metazoa</taxon>
        <taxon>Chordata</taxon>
        <taxon>Craniata</taxon>
        <taxon>Vertebrata</taxon>
        <taxon>Euteleostomi</taxon>
        <taxon>Mammalia</taxon>
        <taxon>Eutheria</taxon>
        <taxon>Afrotheria</taxon>
        <taxon>Chrysochloridae</taxon>
        <taxon>Chrysochlorinae</taxon>
        <taxon>Chrysochloris</taxon>
    </lineage>
</organism>